<keyword evidence="6" id="KW-1185">Reference proteome</keyword>
<feature type="region of interest" description="Disordered" evidence="3">
    <location>
        <begin position="1"/>
        <end position="45"/>
    </location>
</feature>
<dbReference type="AlphaFoldDB" id="A0A2I0KUU6"/>
<dbReference type="STRING" id="22663.A0A2I0KUU6"/>
<dbReference type="InterPro" id="IPR026992">
    <property type="entry name" value="DIOX_N"/>
</dbReference>
<reference evidence="5 6" key="1">
    <citation type="submission" date="2017-11" db="EMBL/GenBank/DDBJ databases">
        <title>De-novo sequencing of pomegranate (Punica granatum L.) genome.</title>
        <authorList>
            <person name="Akparov Z."/>
            <person name="Amiraslanov A."/>
            <person name="Hajiyeva S."/>
            <person name="Abbasov M."/>
            <person name="Kaur K."/>
            <person name="Hamwieh A."/>
            <person name="Solovyev V."/>
            <person name="Salamov A."/>
            <person name="Braich B."/>
            <person name="Kosarev P."/>
            <person name="Mahmoud A."/>
            <person name="Hajiyev E."/>
            <person name="Babayeva S."/>
            <person name="Izzatullayeva V."/>
            <person name="Mammadov A."/>
            <person name="Mammadov A."/>
            <person name="Sharifova S."/>
            <person name="Ojaghi J."/>
            <person name="Eynullazada K."/>
            <person name="Bayramov B."/>
            <person name="Abdulazimova A."/>
            <person name="Shahmuradov I."/>
        </authorList>
    </citation>
    <scope>NUCLEOTIDE SEQUENCE [LARGE SCALE GENOMIC DNA]</scope>
    <source>
        <strain evidence="6">cv. AG2017</strain>
        <tissue evidence="5">Leaf</tissue>
    </source>
</reference>
<gene>
    <name evidence="5" type="ORF">CRG98_007369</name>
</gene>
<organism evidence="5 6">
    <name type="scientific">Punica granatum</name>
    <name type="common">Pomegranate</name>
    <dbReference type="NCBI Taxonomy" id="22663"/>
    <lineage>
        <taxon>Eukaryota</taxon>
        <taxon>Viridiplantae</taxon>
        <taxon>Streptophyta</taxon>
        <taxon>Embryophyta</taxon>
        <taxon>Tracheophyta</taxon>
        <taxon>Spermatophyta</taxon>
        <taxon>Magnoliopsida</taxon>
        <taxon>eudicotyledons</taxon>
        <taxon>Gunneridae</taxon>
        <taxon>Pentapetalae</taxon>
        <taxon>rosids</taxon>
        <taxon>malvids</taxon>
        <taxon>Myrtales</taxon>
        <taxon>Lythraceae</taxon>
        <taxon>Punica</taxon>
    </lineage>
</organism>
<feature type="domain" description="Non-haem dioxygenase N-terminal" evidence="4">
    <location>
        <begin position="45"/>
        <end position="100"/>
    </location>
</feature>
<sequence length="240" mass="26215">MTLHLQSNSYPPPFRRHSPVPQPQPSYVSGSPARKLDDDSGTDPIPVVDLGSLDQGELREACRGWGLFRLVNHGVPQTLLTMLQEHVGRLFSLPFEAKQQGLFGSPLSYFWGTPALTPSGSALGMGPGQDRINWVEGLNAPLGQLSQLRAHDPLLASFRHAGAKQAPTCPPVTPPGAYEPRIWLCHKRLQNKSWRSDLGSLRSDLVSWTQEQSWESPGVDGFKRSAVAGGGHKRGVMKEA</sequence>
<dbReference type="PANTHER" id="PTHR47990">
    <property type="entry name" value="2-OXOGLUTARATE (2OG) AND FE(II)-DEPENDENT OXYGENASE SUPERFAMILY PROTEIN-RELATED"/>
    <property type="match status" value="1"/>
</dbReference>
<dbReference type="GO" id="GO:0046872">
    <property type="term" value="F:metal ion binding"/>
    <property type="evidence" value="ECO:0007669"/>
    <property type="project" value="UniProtKB-KW"/>
</dbReference>
<keyword evidence="2" id="KW-0408">Iron</keyword>
<evidence type="ECO:0000256" key="2">
    <source>
        <dbReference type="ARBA" id="ARBA00023004"/>
    </source>
</evidence>
<evidence type="ECO:0000313" key="6">
    <source>
        <dbReference type="Proteomes" id="UP000233551"/>
    </source>
</evidence>
<evidence type="ECO:0000256" key="3">
    <source>
        <dbReference type="SAM" id="MobiDB-lite"/>
    </source>
</evidence>
<keyword evidence="1" id="KW-0479">Metal-binding</keyword>
<accession>A0A2I0KUU6</accession>
<dbReference type="EMBL" id="PGOL01000335">
    <property type="protein sequence ID" value="PKI72232.1"/>
    <property type="molecule type" value="Genomic_DNA"/>
</dbReference>
<dbReference type="InterPro" id="IPR050231">
    <property type="entry name" value="Iron_ascorbate_oxido_reductase"/>
</dbReference>
<proteinExistence type="predicted"/>
<dbReference type="Proteomes" id="UP000233551">
    <property type="component" value="Unassembled WGS sequence"/>
</dbReference>
<dbReference type="Pfam" id="PF14226">
    <property type="entry name" value="DIOX_N"/>
    <property type="match status" value="1"/>
</dbReference>
<comment type="caution">
    <text evidence="5">The sequence shown here is derived from an EMBL/GenBank/DDBJ whole genome shotgun (WGS) entry which is preliminary data.</text>
</comment>
<name>A0A2I0KUU6_PUNGR</name>
<dbReference type="Gene3D" id="2.60.120.330">
    <property type="entry name" value="B-lactam Antibiotic, Isopenicillin N Synthase, Chain"/>
    <property type="match status" value="1"/>
</dbReference>
<dbReference type="InterPro" id="IPR027443">
    <property type="entry name" value="IPNS-like_sf"/>
</dbReference>
<evidence type="ECO:0000313" key="5">
    <source>
        <dbReference type="EMBL" id="PKI72232.1"/>
    </source>
</evidence>
<protein>
    <recommendedName>
        <fullName evidence="4">Non-haem dioxygenase N-terminal domain-containing protein</fullName>
    </recommendedName>
</protein>
<evidence type="ECO:0000259" key="4">
    <source>
        <dbReference type="Pfam" id="PF14226"/>
    </source>
</evidence>
<evidence type="ECO:0000256" key="1">
    <source>
        <dbReference type="ARBA" id="ARBA00022723"/>
    </source>
</evidence>
<dbReference type="SUPFAM" id="SSF51197">
    <property type="entry name" value="Clavaminate synthase-like"/>
    <property type="match status" value="1"/>
</dbReference>